<dbReference type="OrthoDB" id="9814760at2"/>
<evidence type="ECO:0000256" key="4">
    <source>
        <dbReference type="SAM" id="MobiDB-lite"/>
    </source>
</evidence>
<dbReference type="Pfam" id="PF03403">
    <property type="entry name" value="PAF-AH_p_II"/>
    <property type="match status" value="2"/>
</dbReference>
<name>A0A098QVJ3_9SPIO</name>
<feature type="transmembrane region" description="Helical" evidence="5">
    <location>
        <begin position="96"/>
        <end position="116"/>
    </location>
</feature>
<feature type="transmembrane region" description="Helical" evidence="5">
    <location>
        <begin position="60"/>
        <end position="84"/>
    </location>
</feature>
<dbReference type="STRING" id="1480694.DC28_10945"/>
<evidence type="ECO:0000313" key="6">
    <source>
        <dbReference type="EMBL" id="KGE71749.1"/>
    </source>
</evidence>
<evidence type="ECO:0000256" key="1">
    <source>
        <dbReference type="ARBA" id="ARBA00022801"/>
    </source>
</evidence>
<protein>
    <submittedName>
        <fullName evidence="6">Uncharacterized protein</fullName>
    </submittedName>
</protein>
<dbReference type="eggNOG" id="COG4188">
    <property type="taxonomic scope" value="Bacteria"/>
</dbReference>
<evidence type="ECO:0000256" key="3">
    <source>
        <dbReference type="ARBA" id="ARBA00023098"/>
    </source>
</evidence>
<feature type="transmembrane region" description="Helical" evidence="5">
    <location>
        <begin position="6"/>
        <end position="23"/>
    </location>
</feature>
<keyword evidence="5" id="KW-0812">Transmembrane</keyword>
<dbReference type="RefSeq" id="WP_037548228.1">
    <property type="nucleotide sequence ID" value="NZ_JNUP01000065.1"/>
</dbReference>
<keyword evidence="5" id="KW-0472">Membrane</keyword>
<accession>A0A098QVJ3</accession>
<keyword evidence="2" id="KW-0442">Lipid degradation</keyword>
<dbReference type="AlphaFoldDB" id="A0A098QVJ3"/>
<comment type="caution">
    <text evidence="6">The sequence shown here is derived from an EMBL/GenBank/DDBJ whole genome shotgun (WGS) entry which is preliminary data.</text>
</comment>
<keyword evidence="3" id="KW-0443">Lipid metabolism</keyword>
<keyword evidence="1" id="KW-0378">Hydrolase</keyword>
<dbReference type="GO" id="GO:0016042">
    <property type="term" value="P:lipid catabolic process"/>
    <property type="evidence" value="ECO:0007669"/>
    <property type="project" value="UniProtKB-KW"/>
</dbReference>
<keyword evidence="7" id="KW-1185">Reference proteome</keyword>
<organism evidence="6 7">
    <name type="scientific">Spirochaeta lutea</name>
    <dbReference type="NCBI Taxonomy" id="1480694"/>
    <lineage>
        <taxon>Bacteria</taxon>
        <taxon>Pseudomonadati</taxon>
        <taxon>Spirochaetota</taxon>
        <taxon>Spirochaetia</taxon>
        <taxon>Spirochaetales</taxon>
        <taxon>Spirochaetaceae</taxon>
        <taxon>Spirochaeta</taxon>
    </lineage>
</organism>
<gene>
    <name evidence="6" type="ORF">DC28_10945</name>
</gene>
<proteinExistence type="predicted"/>
<dbReference type="PANTHER" id="PTHR10272:SF0">
    <property type="entry name" value="PLATELET-ACTIVATING FACTOR ACETYLHYDROLASE"/>
    <property type="match status" value="1"/>
</dbReference>
<dbReference type="SUPFAM" id="SSF53474">
    <property type="entry name" value="alpha/beta-Hydrolases"/>
    <property type="match status" value="1"/>
</dbReference>
<dbReference type="GO" id="GO:0003847">
    <property type="term" value="F:1-alkyl-2-acetylglycerophosphocholine esterase activity"/>
    <property type="evidence" value="ECO:0007669"/>
    <property type="project" value="TreeGrafter"/>
</dbReference>
<dbReference type="EMBL" id="JNUP01000065">
    <property type="protein sequence ID" value="KGE71749.1"/>
    <property type="molecule type" value="Genomic_DNA"/>
</dbReference>
<evidence type="ECO:0000313" key="7">
    <source>
        <dbReference type="Proteomes" id="UP000029692"/>
    </source>
</evidence>
<evidence type="ECO:0000256" key="5">
    <source>
        <dbReference type="SAM" id="Phobius"/>
    </source>
</evidence>
<feature type="transmembrane region" description="Helical" evidence="5">
    <location>
        <begin position="35"/>
        <end position="54"/>
    </location>
</feature>
<dbReference type="InterPro" id="IPR029058">
    <property type="entry name" value="AB_hydrolase_fold"/>
</dbReference>
<dbReference type="Gene3D" id="3.40.50.1820">
    <property type="entry name" value="alpha/beta hydrolase"/>
    <property type="match status" value="1"/>
</dbReference>
<keyword evidence="5" id="KW-1133">Transmembrane helix</keyword>
<dbReference type="Proteomes" id="UP000029692">
    <property type="component" value="Unassembled WGS sequence"/>
</dbReference>
<feature type="region of interest" description="Disordered" evidence="4">
    <location>
        <begin position="317"/>
        <end position="346"/>
    </location>
</feature>
<evidence type="ECO:0000256" key="2">
    <source>
        <dbReference type="ARBA" id="ARBA00022963"/>
    </source>
</evidence>
<dbReference type="PANTHER" id="PTHR10272">
    <property type="entry name" value="PLATELET-ACTIVATING FACTOR ACETYLHYDROLASE"/>
    <property type="match status" value="1"/>
</dbReference>
<sequence>MRLLEVLVFLGAAGYSLGLGLRYREVRRARRGELAGWIIPPGVLLGLGLTHLLLEGLRWPLIPMYTAGILLTVTGILILIFGLLKRLLPQLLIRSFGWTSLGLALIGLVLGVVVPVERMPEPTGPHEVGTLVFEVTDSNRREPYGSAPQGLRRIRVQAWYPAAGVSGYPRAAWLEDGPVVAPAVSRSMEFPEFLLGYAALARSNAFWNAPVLESPEDGASGLPLVIISHGWTGFKNLHGDIAEDIASRGGVVMALDHSFASAGTVFDDGQRVLLDPEILPERGEPDFIPAARRLIYTFSEDIRLLLDVLVAETGGGDRPSPGVVRVSDGSLPVPPPPRQNRGEPAPGEIPVQVFDELLEALDLSRVGLIGHSTGAGAVVQTALEDSRFRGIVGLDPWVEPLDADFLRQGLSVPALIFRSQSWQGHPNDAHLEVLASHAQSPLGLFQIRGSTHNDFTMAYMFGPVGRMLGMLGPVGATTMQSVLRESVSGFFDALCRGEDRGVQLFQAAAGFPMVEAAGF</sequence>
<reference evidence="6 7" key="1">
    <citation type="submission" date="2014-05" db="EMBL/GenBank/DDBJ databases">
        <title>De novo Genome Sequence of Spirocheata sp.</title>
        <authorList>
            <person name="Shivani Y."/>
            <person name="Subhash Y."/>
            <person name="Tushar L."/>
            <person name="Sasikala C."/>
            <person name="Ramana C.V."/>
        </authorList>
    </citation>
    <scope>NUCLEOTIDE SEQUENCE [LARGE SCALE GENOMIC DNA]</scope>
    <source>
        <strain evidence="6 7">JC230</strain>
    </source>
</reference>